<accession>A0A1X6NFU0</accession>
<evidence type="ECO:0000313" key="3">
    <source>
        <dbReference type="Proteomes" id="UP000194127"/>
    </source>
</evidence>
<dbReference type="EMBL" id="KZ110591">
    <property type="protein sequence ID" value="OSX67505.1"/>
    <property type="molecule type" value="Genomic_DNA"/>
</dbReference>
<proteinExistence type="predicted"/>
<dbReference type="Proteomes" id="UP000194127">
    <property type="component" value="Unassembled WGS sequence"/>
</dbReference>
<gene>
    <name evidence="2" type="ORF">POSPLADRAFT_1064121</name>
</gene>
<feature type="region of interest" description="Disordered" evidence="1">
    <location>
        <begin position="52"/>
        <end position="86"/>
    </location>
</feature>
<dbReference type="OrthoDB" id="3267102at2759"/>
<protein>
    <submittedName>
        <fullName evidence="2">Uncharacterized protein</fullName>
    </submittedName>
</protein>
<reference evidence="2 3" key="1">
    <citation type="submission" date="2017-04" db="EMBL/GenBank/DDBJ databases">
        <title>Genome Sequence of the Model Brown-Rot Fungus Postia placenta SB12.</title>
        <authorList>
            <consortium name="DOE Joint Genome Institute"/>
            <person name="Gaskell J."/>
            <person name="Kersten P."/>
            <person name="Larrondo L.F."/>
            <person name="Canessa P."/>
            <person name="Martinez D."/>
            <person name="Hibbett D."/>
            <person name="Schmoll M."/>
            <person name="Kubicek C.P."/>
            <person name="Martinez A.T."/>
            <person name="Yadav J."/>
            <person name="Master E."/>
            <person name="Magnuson J.K."/>
            <person name="James T."/>
            <person name="Yaver D."/>
            <person name="Berka R."/>
            <person name="Labutti K."/>
            <person name="Lipzen A."/>
            <person name="Aerts A."/>
            <person name="Barry K."/>
            <person name="Henrissat B."/>
            <person name="Blanchette R."/>
            <person name="Grigoriev I."/>
            <person name="Cullen D."/>
        </authorList>
    </citation>
    <scope>NUCLEOTIDE SEQUENCE [LARGE SCALE GENOMIC DNA]</scope>
    <source>
        <strain evidence="2 3">MAD-698-R-SB12</strain>
    </source>
</reference>
<dbReference type="STRING" id="670580.A0A1X6NFU0"/>
<evidence type="ECO:0000313" key="2">
    <source>
        <dbReference type="EMBL" id="OSX67505.1"/>
    </source>
</evidence>
<dbReference type="RefSeq" id="XP_024344299.1">
    <property type="nucleotide sequence ID" value="XM_024481765.1"/>
</dbReference>
<feature type="non-terminal residue" evidence="2">
    <location>
        <position position="1"/>
    </location>
</feature>
<dbReference type="GeneID" id="36326715"/>
<sequence length="176" mass="19818">MPLTSIASKMYEKMSHHSLKSWRSFISRYSSEVDTLKKKAFIARRKAENVAKREEASGVIASPPTVDKSSPEPEASGSMQQSVQDIDPDGFKTMTEFFADGFADNMSDDQVWEALAEWHPSRTAREWQDFWVKNGPEIKDEVDRLNSLADENDGYDQALDADGKTDADIDVKAEAY</sequence>
<organism evidence="2 3">
    <name type="scientific">Postia placenta MAD-698-R-SB12</name>
    <dbReference type="NCBI Taxonomy" id="670580"/>
    <lineage>
        <taxon>Eukaryota</taxon>
        <taxon>Fungi</taxon>
        <taxon>Dikarya</taxon>
        <taxon>Basidiomycota</taxon>
        <taxon>Agaricomycotina</taxon>
        <taxon>Agaricomycetes</taxon>
        <taxon>Polyporales</taxon>
        <taxon>Adustoporiaceae</taxon>
        <taxon>Rhodonia</taxon>
    </lineage>
</organism>
<evidence type="ECO:0000256" key="1">
    <source>
        <dbReference type="SAM" id="MobiDB-lite"/>
    </source>
</evidence>
<keyword evidence="3" id="KW-1185">Reference proteome</keyword>
<dbReference type="AlphaFoldDB" id="A0A1X6NFU0"/>
<name>A0A1X6NFU0_9APHY</name>